<evidence type="ECO:0000313" key="2">
    <source>
        <dbReference type="EMBL" id="KLV10456.1"/>
    </source>
</evidence>
<name>A0A0J1HFQ0_9GAMM</name>
<dbReference type="AlphaFoldDB" id="A0A0J1HFQ0"/>
<dbReference type="InterPro" id="IPR016181">
    <property type="entry name" value="Acyl_CoA_acyltransferase"/>
</dbReference>
<dbReference type="CDD" id="cd04301">
    <property type="entry name" value="NAT_SF"/>
    <property type="match status" value="1"/>
</dbReference>
<dbReference type="GO" id="GO:0016747">
    <property type="term" value="F:acyltransferase activity, transferring groups other than amino-acyl groups"/>
    <property type="evidence" value="ECO:0007669"/>
    <property type="project" value="InterPro"/>
</dbReference>
<dbReference type="STRING" id="320778.ABT57_07895"/>
<protein>
    <recommendedName>
        <fullName evidence="1">N-acetyltransferase domain-containing protein</fullName>
    </recommendedName>
</protein>
<sequence length="170" mass="19380">MDIRKAIPEDASRISELLQSLAKKFILPTCEPQVHAHLLASMSEQAIQQNLQDGFLYLVIDGPDQQLIATAGLRDRSHLYHLFVHENFGKQGIARQLWQAILHETLTSEHNGEFTVNSALHAEGLYRKLGFARTEGIRHRHGMVDIPMKLTIDLRQWRTEPSDTHQLTSI</sequence>
<dbReference type="Gene3D" id="3.40.630.30">
    <property type="match status" value="1"/>
</dbReference>
<dbReference type="SUPFAM" id="SSF55729">
    <property type="entry name" value="Acyl-CoA N-acyltransferases (Nat)"/>
    <property type="match status" value="1"/>
</dbReference>
<organism evidence="2 3">
    <name type="scientific">Photobacterium ganghwense</name>
    <dbReference type="NCBI Taxonomy" id="320778"/>
    <lineage>
        <taxon>Bacteria</taxon>
        <taxon>Pseudomonadati</taxon>
        <taxon>Pseudomonadota</taxon>
        <taxon>Gammaproteobacteria</taxon>
        <taxon>Vibrionales</taxon>
        <taxon>Vibrionaceae</taxon>
        <taxon>Photobacterium</taxon>
    </lineage>
</organism>
<dbReference type="PROSITE" id="PS51186">
    <property type="entry name" value="GNAT"/>
    <property type="match status" value="1"/>
</dbReference>
<dbReference type="Proteomes" id="UP000035909">
    <property type="component" value="Unassembled WGS sequence"/>
</dbReference>
<keyword evidence="3" id="KW-1185">Reference proteome</keyword>
<dbReference type="EMBL" id="LDOU01000006">
    <property type="protein sequence ID" value="KLV10456.1"/>
    <property type="molecule type" value="Genomic_DNA"/>
</dbReference>
<gene>
    <name evidence="2" type="ORF">ABT57_07895</name>
</gene>
<dbReference type="InterPro" id="IPR000182">
    <property type="entry name" value="GNAT_dom"/>
</dbReference>
<accession>A0A0J1HFQ0</accession>
<dbReference type="OrthoDB" id="9789605at2"/>
<feature type="domain" description="N-acetyltransferase" evidence="1">
    <location>
        <begin position="1"/>
        <end position="153"/>
    </location>
</feature>
<comment type="caution">
    <text evidence="2">The sequence shown here is derived from an EMBL/GenBank/DDBJ whole genome shotgun (WGS) entry which is preliminary data.</text>
</comment>
<evidence type="ECO:0000313" key="3">
    <source>
        <dbReference type="Proteomes" id="UP000035909"/>
    </source>
</evidence>
<reference evidence="2 3" key="1">
    <citation type="submission" date="2015-05" db="EMBL/GenBank/DDBJ databases">
        <title>Photobacterium galathea sp. nov.</title>
        <authorList>
            <person name="Machado H."/>
            <person name="Gram L."/>
        </authorList>
    </citation>
    <scope>NUCLEOTIDE SEQUENCE [LARGE SCALE GENOMIC DNA]</scope>
    <source>
        <strain evidence="2 3">DSM 22954</strain>
    </source>
</reference>
<evidence type="ECO:0000259" key="1">
    <source>
        <dbReference type="PROSITE" id="PS51186"/>
    </source>
</evidence>
<dbReference type="PATRIC" id="fig|320778.3.peg.1713"/>
<dbReference type="RefSeq" id="WP_047884621.1">
    <property type="nucleotide sequence ID" value="NZ_CP071326.1"/>
</dbReference>
<proteinExistence type="predicted"/>
<dbReference type="Pfam" id="PF13673">
    <property type="entry name" value="Acetyltransf_10"/>
    <property type="match status" value="1"/>
</dbReference>